<dbReference type="AlphaFoldDB" id="D3Q9Y1"/>
<dbReference type="EMBL" id="CP001778">
    <property type="protein sequence ID" value="ADD40693.1"/>
    <property type="molecule type" value="Genomic_DNA"/>
</dbReference>
<sequence length="161" mass="17919">MVRALSLEEYRHPLAGFSLPVPPGWERIEDPQDGVALITAEPPDGDTEFRSNAVVTVESLPFEFDLGEWQDSAETLLPQQLPNYSLIDRERLDYEGRQVIRRLAHYVTAETGSVTMEQWATIAGGTGFTLTASISTLAYDSLADVFAEMALRFRPETEVSP</sequence>
<dbReference type="Gene3D" id="3.40.1000.10">
    <property type="entry name" value="Mog1/PsbP, alpha/beta/alpha sandwich"/>
    <property type="match status" value="1"/>
</dbReference>
<evidence type="ECO:0008006" key="3">
    <source>
        <dbReference type="Google" id="ProtNLM"/>
    </source>
</evidence>
<dbReference type="HOGENOM" id="CLU_139199_0_0_11"/>
<dbReference type="eggNOG" id="ENOG5033H5V">
    <property type="taxonomic scope" value="Bacteria"/>
</dbReference>
<name>D3Q9Y1_STANL</name>
<evidence type="ECO:0000313" key="1">
    <source>
        <dbReference type="EMBL" id="ADD40693.1"/>
    </source>
</evidence>
<gene>
    <name evidence="1" type="ordered locus">Snas_0983</name>
</gene>
<evidence type="ECO:0000313" key="2">
    <source>
        <dbReference type="Proteomes" id="UP000000844"/>
    </source>
</evidence>
<reference evidence="1 2" key="1">
    <citation type="journal article" date="2009" name="Stand. Genomic Sci.">
        <title>Complete genome sequence of Stackebrandtia nassauensis type strain (LLR-40K-21).</title>
        <authorList>
            <person name="Munk C."/>
            <person name="Lapidus A."/>
            <person name="Copeland A."/>
            <person name="Jando M."/>
            <person name="Mayilraj S."/>
            <person name="Glavina Del Rio T."/>
            <person name="Nolan M."/>
            <person name="Chen F."/>
            <person name="Lucas S."/>
            <person name="Tice H."/>
            <person name="Cheng J.F."/>
            <person name="Han C."/>
            <person name="Detter J.C."/>
            <person name="Bruce D."/>
            <person name="Goodwin L."/>
            <person name="Chain P."/>
            <person name="Pitluck S."/>
            <person name="Goker M."/>
            <person name="Ovchinikova G."/>
            <person name="Pati A."/>
            <person name="Ivanova N."/>
            <person name="Mavromatis K."/>
            <person name="Chen A."/>
            <person name="Palaniappan K."/>
            <person name="Land M."/>
            <person name="Hauser L."/>
            <person name="Chang Y.J."/>
            <person name="Jeffries C.D."/>
            <person name="Bristow J."/>
            <person name="Eisen J.A."/>
            <person name="Markowitz V."/>
            <person name="Hugenholtz P."/>
            <person name="Kyrpides N.C."/>
            <person name="Klenk H.P."/>
        </authorList>
    </citation>
    <scope>NUCLEOTIDE SEQUENCE [LARGE SCALE GENOMIC DNA]</scope>
    <source>
        <strain evidence="2">DSM 44728 / CIP 108903 / NRRL B-16338 / NBRC 102104 / LLR-40K-21</strain>
    </source>
</reference>
<dbReference type="STRING" id="446470.Snas_0983"/>
<protein>
    <recommendedName>
        <fullName evidence="3">DUF1795 domain-containing protein</fullName>
    </recommendedName>
</protein>
<proteinExistence type="predicted"/>
<organism evidence="1 2">
    <name type="scientific">Stackebrandtia nassauensis (strain DSM 44728 / CIP 108903 / NRRL B-16338 / NBRC 102104 / LLR-40K-21)</name>
    <dbReference type="NCBI Taxonomy" id="446470"/>
    <lineage>
        <taxon>Bacteria</taxon>
        <taxon>Bacillati</taxon>
        <taxon>Actinomycetota</taxon>
        <taxon>Actinomycetes</taxon>
        <taxon>Glycomycetales</taxon>
        <taxon>Glycomycetaceae</taxon>
        <taxon>Stackebrandtia</taxon>
    </lineage>
</organism>
<keyword evidence="2" id="KW-1185">Reference proteome</keyword>
<dbReference type="Proteomes" id="UP000000844">
    <property type="component" value="Chromosome"/>
</dbReference>
<dbReference type="OrthoDB" id="3779326at2"/>
<dbReference type="KEGG" id="sna:Snas_0983"/>
<accession>D3Q9Y1</accession>